<feature type="transmembrane region" description="Helical" evidence="2">
    <location>
        <begin position="179"/>
        <end position="208"/>
    </location>
</feature>
<feature type="region of interest" description="Disordered" evidence="1">
    <location>
        <begin position="368"/>
        <end position="397"/>
    </location>
</feature>
<accession>A0A7D3QVV7</accession>
<keyword evidence="4" id="KW-1185">Reference proteome</keyword>
<feature type="compositionally biased region" description="Basic and acidic residues" evidence="1">
    <location>
        <begin position="368"/>
        <end position="383"/>
    </location>
</feature>
<sequence>MKFHNIFLKSYGLKGFIGDKLINKQNDIESGSIEITIQNDRVIKKVSEPHIVWYRNRIVKNIINWIYMVFVLCAVSWPCIFSIGKSIKESDAKYFFSNMFAFMYLSQYIIGIILYRNKFFSDSMKDTDEKNKVLLLLIYIVSCILVIILTVTSIMLLLFSVNINIFSDIYRNANAAEKVFLVIGIAIEKFYSYNIFFVNVIAFSYILIEHSKSIKSYKKKLNQIVKENINDISITDIIKEYTELKEYYSNSVRRLNNLFTSITIFGLFGCYFTIMNYDNKFIGVFTYIDVVCFIGVEAIYIYSINRIKKAANDIKDIISSTRFVIRFLDRSELSNIYGDIYENYNKNNSKDNEEEKIYIKDEIDKDPVLDKNKPKTGKKEKQKLSVTNTDDTDNKLHQLPNTKENIKVTPRFISPRSINRQIIMETLDEVSRNQPDINKKINIIKTILLRTSITTNENAIELDWIILYNKLLEDWENFKVFGFEFDDASIIQKLTIIVLGLIGILQLNDKIGL</sequence>
<evidence type="ECO:0000256" key="1">
    <source>
        <dbReference type="SAM" id="MobiDB-lite"/>
    </source>
</evidence>
<keyword evidence="2" id="KW-1133">Transmembrane helix</keyword>
<feature type="transmembrane region" description="Helical" evidence="2">
    <location>
        <begin position="281"/>
        <end position="302"/>
    </location>
</feature>
<protein>
    <submittedName>
        <fullName evidence="3">Uncharacterized protein</fullName>
    </submittedName>
</protein>
<feature type="transmembrane region" description="Helical" evidence="2">
    <location>
        <begin position="255"/>
        <end position="275"/>
    </location>
</feature>
<feature type="transmembrane region" description="Helical" evidence="2">
    <location>
        <begin position="136"/>
        <end position="159"/>
    </location>
</feature>
<keyword evidence="2" id="KW-0472">Membrane</keyword>
<name>A0A7D3QVV7_9VIRU</name>
<reference evidence="3 4" key="1">
    <citation type="submission" date="2020-04" db="EMBL/GenBank/DDBJ databases">
        <title>Advantages and limits of metagenomic assembly and binning of a giant virus.</title>
        <authorList>
            <person name="Schulz F."/>
            <person name="Andreani J."/>
            <person name="Francis R."/>
            <person name="Boudjemaa H."/>
            <person name="Bou Khalil J.Y."/>
            <person name="Lee J."/>
            <person name="La Scola B."/>
            <person name="Woyke T."/>
        </authorList>
    </citation>
    <scope>NUCLEOTIDE SEQUENCE [LARGE SCALE GENOMIC DNA]</scope>
    <source>
        <strain evidence="3 4">FV1/VV64</strain>
    </source>
</reference>
<proteinExistence type="predicted"/>
<evidence type="ECO:0000256" key="2">
    <source>
        <dbReference type="SAM" id="Phobius"/>
    </source>
</evidence>
<dbReference type="EMBL" id="MT418680">
    <property type="protein sequence ID" value="QKF93979.1"/>
    <property type="molecule type" value="Genomic_DNA"/>
</dbReference>
<evidence type="ECO:0000313" key="3">
    <source>
        <dbReference type="EMBL" id="QKF93979.1"/>
    </source>
</evidence>
<dbReference type="Proteomes" id="UP001162001">
    <property type="component" value="Segment"/>
</dbReference>
<feature type="transmembrane region" description="Helical" evidence="2">
    <location>
        <begin position="95"/>
        <end position="115"/>
    </location>
</feature>
<evidence type="ECO:0000313" key="4">
    <source>
        <dbReference type="Proteomes" id="UP001162001"/>
    </source>
</evidence>
<gene>
    <name evidence="3" type="ORF">Fadolivirus_1_521</name>
</gene>
<feature type="transmembrane region" description="Helical" evidence="2">
    <location>
        <begin position="65"/>
        <end position="83"/>
    </location>
</feature>
<organism evidence="3 4">
    <name type="scientific">Fadolivirus FV1/VV64</name>
    <dbReference type="NCBI Taxonomy" id="3070911"/>
    <lineage>
        <taxon>Viruses</taxon>
        <taxon>Varidnaviria</taxon>
        <taxon>Bamfordvirae</taxon>
        <taxon>Nucleocytoviricota</taxon>
        <taxon>Megaviricetes</taxon>
        <taxon>Imitervirales</taxon>
        <taxon>Mimiviridae</taxon>
        <taxon>Klosneuvirinae</taxon>
        <taxon>Fadolivirus</taxon>
        <taxon>Fadolivirus algeromassiliense</taxon>
    </lineage>
</organism>
<keyword evidence="2" id="KW-0812">Transmembrane</keyword>